<dbReference type="GO" id="GO:0005886">
    <property type="term" value="C:plasma membrane"/>
    <property type="evidence" value="ECO:0007669"/>
    <property type="project" value="UniProtKB-SubCell"/>
</dbReference>
<evidence type="ECO:0000256" key="12">
    <source>
        <dbReference type="SAM" id="SignalP"/>
    </source>
</evidence>
<accession>A0A917IC34</accession>
<dbReference type="GO" id="GO:0009103">
    <property type="term" value="P:lipopolysaccharide biosynthetic process"/>
    <property type="evidence" value="ECO:0007669"/>
    <property type="project" value="UniProtKB-KW"/>
</dbReference>
<dbReference type="PANTHER" id="PTHR30561">
    <property type="entry name" value="SMR FAMILY PROTON-DEPENDENT DRUG EFFLUX TRANSPORTER SUGE"/>
    <property type="match status" value="1"/>
</dbReference>
<dbReference type="GO" id="GO:0009245">
    <property type="term" value="P:lipid A biosynthetic process"/>
    <property type="evidence" value="ECO:0007669"/>
    <property type="project" value="UniProtKB-KW"/>
</dbReference>
<proteinExistence type="predicted"/>
<evidence type="ECO:0000313" key="14">
    <source>
        <dbReference type="EMBL" id="GGH33943.1"/>
    </source>
</evidence>
<keyword evidence="15" id="KW-1185">Reference proteome</keyword>
<feature type="transmembrane region" description="Helical" evidence="11">
    <location>
        <begin position="144"/>
        <end position="161"/>
    </location>
</feature>
<reference evidence="14" key="1">
    <citation type="journal article" date="2014" name="Int. J. Syst. Evol. Microbiol.">
        <title>Complete genome sequence of Corynebacterium casei LMG S-19264T (=DSM 44701T), isolated from a smear-ripened cheese.</title>
        <authorList>
            <consortium name="US DOE Joint Genome Institute (JGI-PGF)"/>
            <person name="Walter F."/>
            <person name="Albersmeier A."/>
            <person name="Kalinowski J."/>
            <person name="Ruckert C."/>
        </authorList>
    </citation>
    <scope>NUCLEOTIDE SEQUENCE</scope>
    <source>
        <strain evidence="14">CGMCC 1.12214</strain>
    </source>
</reference>
<feature type="transmembrane region" description="Helical" evidence="11">
    <location>
        <begin position="260"/>
        <end position="278"/>
    </location>
</feature>
<feature type="chain" id="PRO_5037274043" evidence="12">
    <location>
        <begin position="18"/>
        <end position="279"/>
    </location>
</feature>
<keyword evidence="3" id="KW-0444">Lipid biosynthesis</keyword>
<dbReference type="PANTHER" id="PTHR30561:SF9">
    <property type="entry name" value="4-AMINO-4-DEOXY-L-ARABINOSE-PHOSPHOUNDECAPRENOL FLIPPASE SUBUNIT ARNF-RELATED"/>
    <property type="match status" value="1"/>
</dbReference>
<keyword evidence="5" id="KW-0441">Lipid A biosynthesis</keyword>
<feature type="transmembrane region" description="Helical" evidence="11">
    <location>
        <begin position="173"/>
        <end position="193"/>
    </location>
</feature>
<reference evidence="14" key="2">
    <citation type="submission" date="2020-09" db="EMBL/GenBank/DDBJ databases">
        <authorList>
            <person name="Sun Q."/>
            <person name="Zhou Y."/>
        </authorList>
    </citation>
    <scope>NUCLEOTIDE SEQUENCE</scope>
    <source>
        <strain evidence="14">CGMCC 1.12214</strain>
    </source>
</reference>
<evidence type="ECO:0000256" key="7">
    <source>
        <dbReference type="ARBA" id="ARBA00022985"/>
    </source>
</evidence>
<comment type="subcellular location">
    <subcellularLocation>
        <location evidence="1">Cell membrane</location>
        <topology evidence="1">Multi-pass membrane protein</topology>
    </subcellularLocation>
</comment>
<dbReference type="InterPro" id="IPR000390">
    <property type="entry name" value="Small_drug/metabolite_transptr"/>
</dbReference>
<keyword evidence="8 11" id="KW-1133">Transmembrane helix</keyword>
<feature type="transmembrane region" description="Helical" evidence="11">
    <location>
        <begin position="205"/>
        <end position="227"/>
    </location>
</feature>
<feature type="signal peptide" evidence="12">
    <location>
        <begin position="1"/>
        <end position="17"/>
    </location>
</feature>
<evidence type="ECO:0000256" key="4">
    <source>
        <dbReference type="ARBA" id="ARBA00022519"/>
    </source>
</evidence>
<feature type="transmembrane region" description="Helical" evidence="11">
    <location>
        <begin position="233"/>
        <end position="253"/>
    </location>
</feature>
<dbReference type="EMBL" id="BMES01000003">
    <property type="protein sequence ID" value="GGH33943.1"/>
    <property type="molecule type" value="Genomic_DNA"/>
</dbReference>
<organism evidence="14 15">
    <name type="scientific">Alsobacter metallidurans</name>
    <dbReference type="NCBI Taxonomy" id="340221"/>
    <lineage>
        <taxon>Bacteria</taxon>
        <taxon>Pseudomonadati</taxon>
        <taxon>Pseudomonadota</taxon>
        <taxon>Alphaproteobacteria</taxon>
        <taxon>Hyphomicrobiales</taxon>
        <taxon>Alsobacteraceae</taxon>
        <taxon>Alsobacter</taxon>
    </lineage>
</organism>
<dbReference type="RefSeq" id="WP_188520229.1">
    <property type="nucleotide sequence ID" value="NZ_BMES01000003.1"/>
</dbReference>
<evidence type="ECO:0000256" key="8">
    <source>
        <dbReference type="ARBA" id="ARBA00022989"/>
    </source>
</evidence>
<feature type="transmembrane region" description="Helical" evidence="11">
    <location>
        <begin position="83"/>
        <end position="108"/>
    </location>
</feature>
<evidence type="ECO:0000256" key="2">
    <source>
        <dbReference type="ARBA" id="ARBA00022475"/>
    </source>
</evidence>
<dbReference type="Pfam" id="PF00892">
    <property type="entry name" value="EamA"/>
    <property type="match status" value="1"/>
</dbReference>
<evidence type="ECO:0000256" key="10">
    <source>
        <dbReference type="ARBA" id="ARBA00023136"/>
    </source>
</evidence>
<dbReference type="Gene3D" id="1.10.3730.20">
    <property type="match status" value="2"/>
</dbReference>
<gene>
    <name evidence="14" type="ORF">GCM10007036_46980</name>
</gene>
<evidence type="ECO:0000256" key="6">
    <source>
        <dbReference type="ARBA" id="ARBA00022692"/>
    </source>
</evidence>
<keyword evidence="6 11" id="KW-0812">Transmembrane</keyword>
<dbReference type="InterPro" id="IPR037185">
    <property type="entry name" value="EmrE-like"/>
</dbReference>
<evidence type="ECO:0000256" key="11">
    <source>
        <dbReference type="SAM" id="Phobius"/>
    </source>
</evidence>
<keyword evidence="12" id="KW-0732">Signal</keyword>
<evidence type="ECO:0000256" key="3">
    <source>
        <dbReference type="ARBA" id="ARBA00022516"/>
    </source>
</evidence>
<keyword evidence="9" id="KW-0443">Lipid metabolism</keyword>
<evidence type="ECO:0000256" key="1">
    <source>
        <dbReference type="ARBA" id="ARBA00004651"/>
    </source>
</evidence>
<evidence type="ECO:0000313" key="15">
    <source>
        <dbReference type="Proteomes" id="UP000603912"/>
    </source>
</evidence>
<sequence>MTPIVFAAALLSAFLHAAWNAAARSRPEPGLALAAVVITAGVALLPGVLWLGLPPPRALLWLGLGTAFNLVTMRAMMATFRRLPFALGYPLVRGVAPLGVTLIGWAAFGERVTAVTFLGIVSISLGVLLLALSARRGERLDKVGIGLAMLAGLANALFVVTDAQGVRIAGDPIQYGCAVSVANAITMALLLTVEGPGVRRAFKGNLGFSMLLCLMSNGSYLLVLYGFTHGPVGAVAALRELSIFFGVLIAAVGLREPVGWLRWTAAMVALAGVAVIRLG</sequence>
<evidence type="ECO:0000256" key="9">
    <source>
        <dbReference type="ARBA" id="ARBA00023098"/>
    </source>
</evidence>
<dbReference type="InterPro" id="IPR000620">
    <property type="entry name" value="EamA_dom"/>
</dbReference>
<comment type="caution">
    <text evidence="14">The sequence shown here is derived from an EMBL/GenBank/DDBJ whole genome shotgun (WGS) entry which is preliminary data.</text>
</comment>
<evidence type="ECO:0000259" key="13">
    <source>
        <dbReference type="Pfam" id="PF00892"/>
    </source>
</evidence>
<evidence type="ECO:0000256" key="5">
    <source>
        <dbReference type="ARBA" id="ARBA00022556"/>
    </source>
</evidence>
<keyword evidence="7" id="KW-0448">Lipopolysaccharide biosynthesis</keyword>
<dbReference type="Proteomes" id="UP000603912">
    <property type="component" value="Unassembled WGS sequence"/>
</dbReference>
<dbReference type="AlphaFoldDB" id="A0A917IC34"/>
<dbReference type="GO" id="GO:0022857">
    <property type="term" value="F:transmembrane transporter activity"/>
    <property type="evidence" value="ECO:0007669"/>
    <property type="project" value="InterPro"/>
</dbReference>
<feature type="transmembrane region" description="Helical" evidence="11">
    <location>
        <begin position="114"/>
        <end position="132"/>
    </location>
</feature>
<feature type="domain" description="EamA" evidence="13">
    <location>
        <begin position="143"/>
        <end position="276"/>
    </location>
</feature>
<keyword evidence="2" id="KW-1003">Cell membrane</keyword>
<keyword evidence="10 11" id="KW-0472">Membrane</keyword>
<protein>
    <submittedName>
        <fullName evidence="14">Membrane protein</fullName>
    </submittedName>
</protein>
<name>A0A917IC34_9HYPH</name>
<dbReference type="SUPFAM" id="SSF103481">
    <property type="entry name" value="Multidrug resistance efflux transporter EmrE"/>
    <property type="match status" value="2"/>
</dbReference>
<keyword evidence="4" id="KW-0997">Cell inner membrane</keyword>
<feature type="transmembrane region" description="Helical" evidence="11">
    <location>
        <begin position="33"/>
        <end position="53"/>
    </location>
</feature>